<organism evidence="9 10">
    <name type="scientific">Hyphobacterium lacteum</name>
    <dbReference type="NCBI Taxonomy" id="3116575"/>
    <lineage>
        <taxon>Bacteria</taxon>
        <taxon>Pseudomonadati</taxon>
        <taxon>Pseudomonadota</taxon>
        <taxon>Alphaproteobacteria</taxon>
        <taxon>Maricaulales</taxon>
        <taxon>Maricaulaceae</taxon>
        <taxon>Hyphobacterium</taxon>
    </lineage>
</organism>
<keyword evidence="5 6" id="KW-0804">Transcription</keyword>
<comment type="similarity">
    <text evidence="1 6">Belongs to the sigma-70 factor family. ECF subfamily.</text>
</comment>
<evidence type="ECO:0000256" key="5">
    <source>
        <dbReference type="ARBA" id="ARBA00023163"/>
    </source>
</evidence>
<dbReference type="Pfam" id="PF08281">
    <property type="entry name" value="Sigma70_r4_2"/>
    <property type="match status" value="1"/>
</dbReference>
<comment type="caution">
    <text evidence="9">The sequence shown here is derived from an EMBL/GenBank/DDBJ whole genome shotgun (WGS) entry which is preliminary data.</text>
</comment>
<gene>
    <name evidence="9" type="ORF">V0U79_00095</name>
</gene>
<dbReference type="InterPro" id="IPR013325">
    <property type="entry name" value="RNA_pol_sigma_r2"/>
</dbReference>
<evidence type="ECO:0000256" key="4">
    <source>
        <dbReference type="ARBA" id="ARBA00023125"/>
    </source>
</evidence>
<reference evidence="9 10" key="1">
    <citation type="submission" date="2024-01" db="EMBL/GenBank/DDBJ databases">
        <title>Hyphobacterium bacterium isolated from marine sediment.</title>
        <authorList>
            <person name="Zhao S."/>
        </authorList>
    </citation>
    <scope>NUCLEOTIDE SEQUENCE [LARGE SCALE GENOMIC DNA]</scope>
    <source>
        <strain evidence="10">HN65</strain>
    </source>
</reference>
<dbReference type="SUPFAM" id="SSF88659">
    <property type="entry name" value="Sigma3 and sigma4 domains of RNA polymerase sigma factors"/>
    <property type="match status" value="1"/>
</dbReference>
<dbReference type="PANTHER" id="PTHR43133">
    <property type="entry name" value="RNA POLYMERASE ECF-TYPE SIGMA FACTO"/>
    <property type="match status" value="1"/>
</dbReference>
<dbReference type="InterPro" id="IPR000838">
    <property type="entry name" value="RNA_pol_sigma70_ECF_CS"/>
</dbReference>
<dbReference type="InterPro" id="IPR014284">
    <property type="entry name" value="RNA_pol_sigma-70_dom"/>
</dbReference>
<dbReference type="NCBIfam" id="TIGR02937">
    <property type="entry name" value="sigma70-ECF"/>
    <property type="match status" value="1"/>
</dbReference>
<keyword evidence="10" id="KW-1185">Reference proteome</keyword>
<dbReference type="InterPro" id="IPR039425">
    <property type="entry name" value="RNA_pol_sigma-70-like"/>
</dbReference>
<name>A0ABU7LLF3_9PROT</name>
<dbReference type="InterPro" id="IPR013249">
    <property type="entry name" value="RNA_pol_sigma70_r4_t2"/>
</dbReference>
<dbReference type="Gene3D" id="1.10.1740.10">
    <property type="match status" value="1"/>
</dbReference>
<evidence type="ECO:0000256" key="2">
    <source>
        <dbReference type="ARBA" id="ARBA00023015"/>
    </source>
</evidence>
<keyword evidence="3 6" id="KW-0731">Sigma factor</keyword>
<dbReference type="InterPro" id="IPR007627">
    <property type="entry name" value="RNA_pol_sigma70_r2"/>
</dbReference>
<feature type="domain" description="RNA polymerase sigma-70 region 2" evidence="7">
    <location>
        <begin position="26"/>
        <end position="93"/>
    </location>
</feature>
<evidence type="ECO:0000259" key="8">
    <source>
        <dbReference type="Pfam" id="PF08281"/>
    </source>
</evidence>
<dbReference type="SUPFAM" id="SSF88946">
    <property type="entry name" value="Sigma2 domain of RNA polymerase sigma factors"/>
    <property type="match status" value="1"/>
</dbReference>
<evidence type="ECO:0000259" key="7">
    <source>
        <dbReference type="Pfam" id="PF04542"/>
    </source>
</evidence>
<dbReference type="EMBL" id="JAZDRP010000001">
    <property type="protein sequence ID" value="MEE2524750.1"/>
    <property type="molecule type" value="Genomic_DNA"/>
</dbReference>
<dbReference type="PROSITE" id="PS01063">
    <property type="entry name" value="SIGMA70_ECF"/>
    <property type="match status" value="1"/>
</dbReference>
<evidence type="ECO:0000256" key="3">
    <source>
        <dbReference type="ARBA" id="ARBA00023082"/>
    </source>
</evidence>
<evidence type="ECO:0000313" key="9">
    <source>
        <dbReference type="EMBL" id="MEE2524750.1"/>
    </source>
</evidence>
<dbReference type="Gene3D" id="1.10.10.10">
    <property type="entry name" value="Winged helix-like DNA-binding domain superfamily/Winged helix DNA-binding domain"/>
    <property type="match status" value="1"/>
</dbReference>
<dbReference type="Pfam" id="PF04542">
    <property type="entry name" value="Sigma70_r2"/>
    <property type="match status" value="1"/>
</dbReference>
<evidence type="ECO:0000256" key="6">
    <source>
        <dbReference type="RuleBase" id="RU000716"/>
    </source>
</evidence>
<evidence type="ECO:0000313" key="10">
    <source>
        <dbReference type="Proteomes" id="UP001354971"/>
    </source>
</evidence>
<accession>A0ABU7LLF3</accession>
<dbReference type="PANTHER" id="PTHR43133:SF51">
    <property type="entry name" value="RNA POLYMERASE SIGMA FACTOR"/>
    <property type="match status" value="1"/>
</dbReference>
<dbReference type="InterPro" id="IPR013324">
    <property type="entry name" value="RNA_pol_sigma_r3/r4-like"/>
</dbReference>
<keyword evidence="4 6" id="KW-0238">DNA-binding</keyword>
<feature type="domain" description="RNA polymerase sigma factor 70 region 4 type 2" evidence="8">
    <location>
        <begin position="120"/>
        <end position="170"/>
    </location>
</feature>
<sequence length="182" mass="20084">MSRGASDEELIALVVAARDGAAFGELVRRHQGVVRGLMQRMCSNHALADDLAQEAFIKAFNKIGSFTGKGSFRAWLCRIAYNEFLMSARKRKATEKAMERFKHDVDDVEAPRDMGSVVDLDRGLKTLKEDERVCVTLCYAGGMSHAEAAEATGMPLGTVKSHVNRGREKLKAWFEAEEAMAS</sequence>
<keyword evidence="2 6" id="KW-0805">Transcription regulation</keyword>
<proteinExistence type="inferred from homology"/>
<evidence type="ECO:0000256" key="1">
    <source>
        <dbReference type="ARBA" id="ARBA00010641"/>
    </source>
</evidence>
<dbReference type="InterPro" id="IPR036388">
    <property type="entry name" value="WH-like_DNA-bd_sf"/>
</dbReference>
<dbReference type="CDD" id="cd06171">
    <property type="entry name" value="Sigma70_r4"/>
    <property type="match status" value="1"/>
</dbReference>
<dbReference type="RefSeq" id="WP_330197418.1">
    <property type="nucleotide sequence ID" value="NZ_JAZDRP010000001.1"/>
</dbReference>
<dbReference type="Proteomes" id="UP001354971">
    <property type="component" value="Unassembled WGS sequence"/>
</dbReference>
<protein>
    <recommendedName>
        <fullName evidence="6">RNA polymerase sigma factor</fullName>
    </recommendedName>
</protein>